<evidence type="ECO:0000313" key="3">
    <source>
        <dbReference type="EMBL" id="QEG20272.1"/>
    </source>
</evidence>
<dbReference type="KEGG" id="mff:MFFC18_01190"/>
<keyword evidence="2" id="KW-1133">Transmembrane helix</keyword>
<dbReference type="EMBL" id="CP042912">
    <property type="protein sequence ID" value="QEG20272.1"/>
    <property type="molecule type" value="Genomic_DNA"/>
</dbReference>
<protein>
    <submittedName>
        <fullName evidence="3">Uncharacterized protein</fullName>
    </submittedName>
</protein>
<evidence type="ECO:0000256" key="1">
    <source>
        <dbReference type="SAM" id="MobiDB-lite"/>
    </source>
</evidence>
<proteinExistence type="predicted"/>
<keyword evidence="2" id="KW-0812">Transmembrane</keyword>
<gene>
    <name evidence="3" type="ORF">MFFC18_01190</name>
</gene>
<keyword evidence="4" id="KW-1185">Reference proteome</keyword>
<evidence type="ECO:0000313" key="4">
    <source>
        <dbReference type="Proteomes" id="UP000322214"/>
    </source>
</evidence>
<dbReference type="RefSeq" id="WP_075085670.1">
    <property type="nucleotide sequence ID" value="NZ_CP042912.1"/>
</dbReference>
<sequence>MTETAHATHDHADDHSSGGHGKNRYDDIPVGSVLYYGAIAVICTLLSFLFVKGLLNAMTASFEAKRQSQIVETPANLEVDKQKKLLEGGAGTISIEEASKKVLEQYGSH</sequence>
<reference evidence="3 4" key="1">
    <citation type="submission" date="2019-08" db="EMBL/GenBank/DDBJ databases">
        <title>Deep-cultivation of Planctomycetes and their phenomic and genomic characterization uncovers novel biology.</title>
        <authorList>
            <person name="Wiegand S."/>
            <person name="Jogler M."/>
            <person name="Boedeker C."/>
            <person name="Pinto D."/>
            <person name="Vollmers J."/>
            <person name="Rivas-Marin E."/>
            <person name="Kohn T."/>
            <person name="Peeters S.H."/>
            <person name="Heuer A."/>
            <person name="Rast P."/>
            <person name="Oberbeckmann S."/>
            <person name="Bunk B."/>
            <person name="Jeske O."/>
            <person name="Meyerdierks A."/>
            <person name="Storesund J.E."/>
            <person name="Kallscheuer N."/>
            <person name="Luecker S."/>
            <person name="Lage O.M."/>
            <person name="Pohl T."/>
            <person name="Merkel B.J."/>
            <person name="Hornburger P."/>
            <person name="Mueller R.-W."/>
            <person name="Bruemmer F."/>
            <person name="Labrenz M."/>
            <person name="Spormann A.M."/>
            <person name="Op den Camp H."/>
            <person name="Overmann J."/>
            <person name="Amann R."/>
            <person name="Jetten M.S.M."/>
            <person name="Mascher T."/>
            <person name="Medema M.H."/>
            <person name="Devos D.P."/>
            <person name="Kaster A.-K."/>
            <person name="Ovreas L."/>
            <person name="Rohde M."/>
            <person name="Galperin M.Y."/>
            <person name="Jogler C."/>
        </authorList>
    </citation>
    <scope>NUCLEOTIDE SEQUENCE [LARGE SCALE GENOMIC DNA]</scope>
    <source>
        <strain evidence="3 4">FC18</strain>
    </source>
</reference>
<keyword evidence="2" id="KW-0472">Membrane</keyword>
<evidence type="ECO:0000256" key="2">
    <source>
        <dbReference type="SAM" id="Phobius"/>
    </source>
</evidence>
<accession>A0A5B9P5L9</accession>
<dbReference type="Proteomes" id="UP000322214">
    <property type="component" value="Chromosome"/>
</dbReference>
<dbReference type="AlphaFoldDB" id="A0A5B9P5L9"/>
<feature type="region of interest" description="Disordered" evidence="1">
    <location>
        <begin position="1"/>
        <end position="23"/>
    </location>
</feature>
<organism evidence="3 4">
    <name type="scientific">Mariniblastus fucicola</name>
    <dbReference type="NCBI Taxonomy" id="980251"/>
    <lineage>
        <taxon>Bacteria</taxon>
        <taxon>Pseudomonadati</taxon>
        <taxon>Planctomycetota</taxon>
        <taxon>Planctomycetia</taxon>
        <taxon>Pirellulales</taxon>
        <taxon>Pirellulaceae</taxon>
        <taxon>Mariniblastus</taxon>
    </lineage>
</organism>
<dbReference type="STRING" id="980251.GCA_001642875_03642"/>
<name>A0A5B9P5L9_9BACT</name>
<feature type="transmembrane region" description="Helical" evidence="2">
    <location>
        <begin position="33"/>
        <end position="55"/>
    </location>
</feature>